<keyword evidence="3" id="KW-0804">Transcription</keyword>
<name>A0A7Y9LCV2_9ACTN</name>
<comment type="caution">
    <text evidence="6">The sequence shown here is derived from an EMBL/GenBank/DDBJ whole genome shotgun (WGS) entry which is preliminary data.</text>
</comment>
<dbReference type="Gene3D" id="1.10.357.10">
    <property type="entry name" value="Tetracycline Repressor, domain 2"/>
    <property type="match status" value="1"/>
</dbReference>
<dbReference type="Proteomes" id="UP000569914">
    <property type="component" value="Unassembled WGS sequence"/>
</dbReference>
<dbReference type="SUPFAM" id="SSF48498">
    <property type="entry name" value="Tetracyclin repressor-like, C-terminal domain"/>
    <property type="match status" value="1"/>
</dbReference>
<dbReference type="InterPro" id="IPR050109">
    <property type="entry name" value="HTH-type_TetR-like_transc_reg"/>
</dbReference>
<dbReference type="PANTHER" id="PTHR30055:SF234">
    <property type="entry name" value="HTH-TYPE TRANSCRIPTIONAL REGULATOR BETI"/>
    <property type="match status" value="1"/>
</dbReference>
<dbReference type="SUPFAM" id="SSF46689">
    <property type="entry name" value="Homeodomain-like"/>
    <property type="match status" value="1"/>
</dbReference>
<dbReference type="GO" id="GO:0003700">
    <property type="term" value="F:DNA-binding transcription factor activity"/>
    <property type="evidence" value="ECO:0007669"/>
    <property type="project" value="TreeGrafter"/>
</dbReference>
<dbReference type="InterPro" id="IPR036271">
    <property type="entry name" value="Tet_transcr_reg_TetR-rel_C_sf"/>
</dbReference>
<dbReference type="EMBL" id="JACCBU010000001">
    <property type="protein sequence ID" value="NYE71311.1"/>
    <property type="molecule type" value="Genomic_DNA"/>
</dbReference>
<dbReference type="AlphaFoldDB" id="A0A7Y9LCV2"/>
<reference evidence="6 7" key="1">
    <citation type="submission" date="2020-07" db="EMBL/GenBank/DDBJ databases">
        <title>Sequencing the genomes of 1000 actinobacteria strains.</title>
        <authorList>
            <person name="Klenk H.-P."/>
        </authorList>
    </citation>
    <scope>NUCLEOTIDE SEQUENCE [LARGE SCALE GENOMIC DNA]</scope>
    <source>
        <strain evidence="6 7">DSM 22083</strain>
    </source>
</reference>
<evidence type="ECO:0000256" key="4">
    <source>
        <dbReference type="PROSITE-ProRule" id="PRU00335"/>
    </source>
</evidence>
<feature type="domain" description="HTH tetR-type" evidence="5">
    <location>
        <begin position="17"/>
        <end position="75"/>
    </location>
</feature>
<evidence type="ECO:0000256" key="3">
    <source>
        <dbReference type="ARBA" id="ARBA00023163"/>
    </source>
</evidence>
<dbReference type="GO" id="GO:0000976">
    <property type="term" value="F:transcription cis-regulatory region binding"/>
    <property type="evidence" value="ECO:0007669"/>
    <property type="project" value="TreeGrafter"/>
</dbReference>
<keyword evidence="1" id="KW-0805">Transcription regulation</keyword>
<keyword evidence="7" id="KW-1185">Reference proteome</keyword>
<protein>
    <submittedName>
        <fullName evidence="6">AcrR family transcriptional regulator</fullName>
    </submittedName>
</protein>
<dbReference type="InterPro" id="IPR001647">
    <property type="entry name" value="HTH_TetR"/>
</dbReference>
<evidence type="ECO:0000259" key="5">
    <source>
        <dbReference type="PROSITE" id="PS50977"/>
    </source>
</evidence>
<organism evidence="6 7">
    <name type="scientific">Microlunatus parietis</name>
    <dbReference type="NCBI Taxonomy" id="682979"/>
    <lineage>
        <taxon>Bacteria</taxon>
        <taxon>Bacillati</taxon>
        <taxon>Actinomycetota</taxon>
        <taxon>Actinomycetes</taxon>
        <taxon>Propionibacteriales</taxon>
        <taxon>Propionibacteriaceae</taxon>
        <taxon>Microlunatus</taxon>
    </lineage>
</organism>
<feature type="DNA-binding region" description="H-T-H motif" evidence="4">
    <location>
        <begin position="38"/>
        <end position="57"/>
    </location>
</feature>
<dbReference type="PANTHER" id="PTHR30055">
    <property type="entry name" value="HTH-TYPE TRANSCRIPTIONAL REGULATOR RUTR"/>
    <property type="match status" value="1"/>
</dbReference>
<evidence type="ECO:0000256" key="1">
    <source>
        <dbReference type="ARBA" id="ARBA00023015"/>
    </source>
</evidence>
<dbReference type="PROSITE" id="PS50977">
    <property type="entry name" value="HTH_TETR_2"/>
    <property type="match status" value="1"/>
</dbReference>
<dbReference type="InterPro" id="IPR009057">
    <property type="entry name" value="Homeodomain-like_sf"/>
</dbReference>
<dbReference type="Pfam" id="PF00440">
    <property type="entry name" value="TetR_N"/>
    <property type="match status" value="1"/>
</dbReference>
<accession>A0A7Y9LCV2</accession>
<sequence>MAGTQEQRTRALRADAQQNVERILEAAISCLGTNPEASMAEIAKAAGVGRVTLYGHFPSREVLVEAALTRLLERGEEALRGIDLTGDPRDVLAALIESSWLLTAQAGSVLVAAQALLPPGRVHEMHAEPERRLIDLIRRGQSEGVFRKDLSAAWLANVVHYLMKGAAADVSAGRLDRSEVPNLIAATMDGVVQPRFT</sequence>
<evidence type="ECO:0000313" key="6">
    <source>
        <dbReference type="EMBL" id="NYE71311.1"/>
    </source>
</evidence>
<proteinExistence type="predicted"/>
<evidence type="ECO:0000256" key="2">
    <source>
        <dbReference type="ARBA" id="ARBA00023125"/>
    </source>
</evidence>
<gene>
    <name evidence="6" type="ORF">BKA15_002640</name>
</gene>
<evidence type="ECO:0000313" key="7">
    <source>
        <dbReference type="Proteomes" id="UP000569914"/>
    </source>
</evidence>
<dbReference type="RefSeq" id="WP_179751365.1">
    <property type="nucleotide sequence ID" value="NZ_JACCBU010000001.1"/>
</dbReference>
<keyword evidence="2 4" id="KW-0238">DNA-binding</keyword>